<feature type="region of interest" description="Disordered" evidence="1">
    <location>
        <begin position="74"/>
        <end position="112"/>
    </location>
</feature>
<accession>A0A5D3B349</accession>
<feature type="region of interest" description="Disordered" evidence="1">
    <location>
        <begin position="1"/>
        <end position="44"/>
    </location>
</feature>
<feature type="region of interest" description="Disordered" evidence="1">
    <location>
        <begin position="681"/>
        <end position="790"/>
    </location>
</feature>
<dbReference type="AlphaFoldDB" id="A0A5D3B349"/>
<protein>
    <submittedName>
        <fullName evidence="2">Uncharacterized protein</fullName>
    </submittedName>
</protein>
<feature type="region of interest" description="Disordered" evidence="1">
    <location>
        <begin position="137"/>
        <end position="233"/>
    </location>
</feature>
<dbReference type="EMBL" id="NIDF01000015">
    <property type="protein sequence ID" value="TYJ57204.1"/>
    <property type="molecule type" value="Genomic_DNA"/>
</dbReference>
<feature type="compositionally biased region" description="Acidic residues" evidence="1">
    <location>
        <begin position="387"/>
        <end position="405"/>
    </location>
</feature>
<evidence type="ECO:0000256" key="1">
    <source>
        <dbReference type="SAM" id="MobiDB-lite"/>
    </source>
</evidence>
<comment type="caution">
    <text evidence="2">The sequence shown here is derived from an EMBL/GenBank/DDBJ whole genome shotgun (WGS) entry which is preliminary data.</text>
</comment>
<evidence type="ECO:0000313" key="3">
    <source>
        <dbReference type="Proteomes" id="UP000322245"/>
    </source>
</evidence>
<feature type="compositionally biased region" description="Basic and acidic residues" evidence="1">
    <location>
        <begin position="444"/>
        <end position="453"/>
    </location>
</feature>
<gene>
    <name evidence="2" type="ORF">B9479_002119</name>
</gene>
<feature type="compositionally biased region" description="Basic and acidic residues" evidence="1">
    <location>
        <begin position="83"/>
        <end position="96"/>
    </location>
</feature>
<feature type="compositionally biased region" description="Acidic residues" evidence="1">
    <location>
        <begin position="503"/>
        <end position="539"/>
    </location>
</feature>
<feature type="region of interest" description="Disordered" evidence="1">
    <location>
        <begin position="377"/>
        <end position="584"/>
    </location>
</feature>
<reference evidence="2 3" key="1">
    <citation type="submission" date="2017-05" db="EMBL/GenBank/DDBJ databases">
        <title>The Genome Sequence of Tsuchiyaea wingfieldii DSM 27421.</title>
        <authorList>
            <person name="Cuomo C."/>
            <person name="Passer A."/>
            <person name="Billmyre B."/>
            <person name="Heitman J."/>
        </authorList>
    </citation>
    <scope>NUCLEOTIDE SEQUENCE [LARGE SCALE GENOMIC DNA]</scope>
    <source>
        <strain evidence="2 3">DSM 27421</strain>
    </source>
</reference>
<feature type="compositionally biased region" description="Polar residues" evidence="1">
    <location>
        <begin position="552"/>
        <end position="561"/>
    </location>
</feature>
<evidence type="ECO:0000313" key="2">
    <source>
        <dbReference type="EMBL" id="TYJ57204.1"/>
    </source>
</evidence>
<feature type="compositionally biased region" description="Acidic residues" evidence="1">
    <location>
        <begin position="219"/>
        <end position="233"/>
    </location>
</feature>
<feature type="compositionally biased region" description="Low complexity" evidence="1">
    <location>
        <begin position="767"/>
        <end position="776"/>
    </location>
</feature>
<feature type="compositionally biased region" description="Basic and acidic residues" evidence="1">
    <location>
        <begin position="1"/>
        <end position="11"/>
    </location>
</feature>
<feature type="compositionally biased region" description="Acidic residues" evidence="1">
    <location>
        <begin position="700"/>
        <end position="766"/>
    </location>
</feature>
<feature type="region of interest" description="Disordered" evidence="1">
    <location>
        <begin position="841"/>
        <end position="871"/>
    </location>
</feature>
<organism evidence="2 3">
    <name type="scientific">Cryptococcus floricola</name>
    <dbReference type="NCBI Taxonomy" id="2591691"/>
    <lineage>
        <taxon>Eukaryota</taxon>
        <taxon>Fungi</taxon>
        <taxon>Dikarya</taxon>
        <taxon>Basidiomycota</taxon>
        <taxon>Agaricomycotina</taxon>
        <taxon>Tremellomycetes</taxon>
        <taxon>Tremellales</taxon>
        <taxon>Cryptococcaceae</taxon>
        <taxon>Cryptococcus</taxon>
    </lineage>
</organism>
<feature type="region of interest" description="Disordered" evidence="1">
    <location>
        <begin position="607"/>
        <end position="627"/>
    </location>
</feature>
<dbReference type="Proteomes" id="UP000322245">
    <property type="component" value="Unassembled WGS sequence"/>
</dbReference>
<proteinExistence type="predicted"/>
<sequence length="871" mass="94406">MDIDVDRWSEDERMEEEAPSGEWTGEPQEGNDGDETMGENGTVVVEEEVFEEEIDMDVPTPKPDAFQARPGEMDVVAPAPDGEVVHGDSHTPELEMRPASPAPAAEGSLPPPLTHELEMRAASPAPDASVVVPTAESYENAGVDPVIETEAQDEGDDPLSGGLPEAEGDDRVVDAQPPLESESTAVDAVMPPSTEETVPASDAPGHTEESHLNVGGHGDEEEEEYDEGDEEEPITADNLPSILLHLPPLASSPTGPVVRALFSPIESDPGQLGVWLKDRQLELAEASLYDVWAAIRAECAKEGLIQGAGDGMIITEKAMDLKMAEDDVNIQSITFLEFVILYHGCELAEPVQLYLTWEPSRFITRFNAIQSELEMMRSKSDSSDVGSGDEEDQEVYEEGAEYEENPEYHHEETEPQEGEEGQEASPAKPKADDKTQYADSSPGDDPKALERAHPNWADARAQPTEELYYKGTDYERQVVYPAPERVAPSTSPKPPPKEIAEAGADDEHYDEAPAENEEYDEDAAGEAGGEEWAEEEETDHQEPAAKMEPATTVESSEQTLLTAEDPSVLLDSINPTREETVPKDEIALLRPEHDRILRQETPLVSGISTPLVSLPPSTPDATVPLPSGINTAAEASSLTPSEVDQAKTKARDIVAPAKASAIPEESEVGVDEAEKLVNEEIKSTEPLPDGESGFVPPEVSTDDVIDLTADDDYEDEEYNEDDVYEEETEEGYEQGEEGEYVEEEGYATNEETLDDDEERTAPEEDTGAAAGDEATTLSKRSHDEDEDAMSFRASLLRARVPPAPLARAPLSTTARLPALSLKATARGPLLSRSFATSPVRRLDVSQPLGDGGTEEAPHSGINVDRSVRMDT</sequence>
<keyword evidence="3" id="KW-1185">Reference proteome</keyword>
<name>A0A5D3B349_9TREE</name>